<organism evidence="2 3">
    <name type="scientific">Lophiotrema nucula</name>
    <dbReference type="NCBI Taxonomy" id="690887"/>
    <lineage>
        <taxon>Eukaryota</taxon>
        <taxon>Fungi</taxon>
        <taxon>Dikarya</taxon>
        <taxon>Ascomycota</taxon>
        <taxon>Pezizomycotina</taxon>
        <taxon>Dothideomycetes</taxon>
        <taxon>Pleosporomycetidae</taxon>
        <taxon>Pleosporales</taxon>
        <taxon>Lophiotremataceae</taxon>
        <taxon>Lophiotrema</taxon>
    </lineage>
</organism>
<dbReference type="Proteomes" id="UP000799770">
    <property type="component" value="Unassembled WGS sequence"/>
</dbReference>
<feature type="compositionally biased region" description="Basic residues" evidence="1">
    <location>
        <begin position="9"/>
        <end position="21"/>
    </location>
</feature>
<feature type="compositionally biased region" description="Polar residues" evidence="1">
    <location>
        <begin position="151"/>
        <end position="163"/>
    </location>
</feature>
<evidence type="ECO:0000313" key="3">
    <source>
        <dbReference type="Proteomes" id="UP000799770"/>
    </source>
</evidence>
<feature type="region of interest" description="Disordered" evidence="1">
    <location>
        <begin position="151"/>
        <end position="175"/>
    </location>
</feature>
<feature type="compositionally biased region" description="Basic and acidic residues" evidence="1">
    <location>
        <begin position="353"/>
        <end position="366"/>
    </location>
</feature>
<feature type="compositionally biased region" description="Basic and acidic residues" evidence="1">
    <location>
        <begin position="236"/>
        <end position="246"/>
    </location>
</feature>
<sequence>MPGLLGRSRSLRMLRGGHKGTHQREEGSHTPPHANDQFDLERLKAATPVARADSRVETPDMLQRPKTSSGPADRGKLFHKKVAPVTLDSENRTYNFPFPSPSKSTVLYTAEVHEDREEGIIGIALGSPTMASHWNTTPRSTDFVTSNQGTITEITSQNTSPRNIESRQDASRSKLSRWKSIFGKRPQPPHEKPSFYQLAQTVTAARTDSHHDDESVVSMPVSKAESRAGSPPTYKPDIRESRKTLKEIPQAPDRPRAKALADNASGKPRATIIRTVSSPRVPPKDVISNSLRVPQVVVSGSNASSSSSKGLLDVDIPSVHMERYSVMFGNLLQPNNRSSSLLARRHGAERLKPLTELGLKNEDDARNGGLKPQRRATSPSFPKSPSVSLSLFPQPNTRDGRVPSPSRASVHRPRPLQRSKTAPAVSPSRQNFSIAKSANEITEDTHQEPKSAVDSDAGMRTQLLTPTPSSRNSFDEDSEEVTFVVGQAAPWKPRYDEKEPPWEILSKPTNPPPSNLLKSSTSQDRSPLPNPLAAHKPSAPASAPLEPTSRADSKFKTQIEPAPRSADTVAPGAATVGVARSVSVSRANRPEFLKPTLLRAGTDSSERLVDKKPLTPTLVELKNRKSQRVQLVDA</sequence>
<reference evidence="2" key="1">
    <citation type="journal article" date="2020" name="Stud. Mycol.">
        <title>101 Dothideomycetes genomes: a test case for predicting lifestyles and emergence of pathogens.</title>
        <authorList>
            <person name="Haridas S."/>
            <person name="Albert R."/>
            <person name="Binder M."/>
            <person name="Bloem J."/>
            <person name="Labutti K."/>
            <person name="Salamov A."/>
            <person name="Andreopoulos B."/>
            <person name="Baker S."/>
            <person name="Barry K."/>
            <person name="Bills G."/>
            <person name="Bluhm B."/>
            <person name="Cannon C."/>
            <person name="Castanera R."/>
            <person name="Culley D."/>
            <person name="Daum C."/>
            <person name="Ezra D."/>
            <person name="Gonzalez J."/>
            <person name="Henrissat B."/>
            <person name="Kuo A."/>
            <person name="Liang C."/>
            <person name="Lipzen A."/>
            <person name="Lutzoni F."/>
            <person name="Magnuson J."/>
            <person name="Mondo S."/>
            <person name="Nolan M."/>
            <person name="Ohm R."/>
            <person name="Pangilinan J."/>
            <person name="Park H.-J."/>
            <person name="Ramirez L."/>
            <person name="Alfaro M."/>
            <person name="Sun H."/>
            <person name="Tritt A."/>
            <person name="Yoshinaga Y."/>
            <person name="Zwiers L.-H."/>
            <person name="Turgeon B."/>
            <person name="Goodwin S."/>
            <person name="Spatafora J."/>
            <person name="Crous P."/>
            <person name="Grigoriev I."/>
        </authorList>
    </citation>
    <scope>NUCLEOTIDE SEQUENCE</scope>
    <source>
        <strain evidence="2">CBS 627.86</strain>
    </source>
</reference>
<feature type="compositionally biased region" description="Polar residues" evidence="1">
    <location>
        <begin position="427"/>
        <end position="440"/>
    </location>
</feature>
<protein>
    <submittedName>
        <fullName evidence="2">Uncharacterized protein</fullName>
    </submittedName>
</protein>
<dbReference type="EMBL" id="ML977322">
    <property type="protein sequence ID" value="KAF2115671.1"/>
    <property type="molecule type" value="Genomic_DNA"/>
</dbReference>
<feature type="region of interest" description="Disordered" evidence="1">
    <location>
        <begin position="203"/>
        <end position="281"/>
    </location>
</feature>
<keyword evidence="3" id="KW-1185">Reference proteome</keyword>
<proteinExistence type="predicted"/>
<feature type="region of interest" description="Disordered" evidence="1">
    <location>
        <begin position="353"/>
        <end position="571"/>
    </location>
</feature>
<accession>A0A6A5ZB50</accession>
<dbReference type="AlphaFoldDB" id="A0A6A5ZB50"/>
<evidence type="ECO:0000256" key="1">
    <source>
        <dbReference type="SAM" id="MobiDB-lite"/>
    </source>
</evidence>
<name>A0A6A5ZB50_9PLEO</name>
<gene>
    <name evidence="2" type="ORF">BDV96DRAFT_645863</name>
</gene>
<feature type="compositionally biased region" description="Basic and acidic residues" evidence="1">
    <location>
        <begin position="443"/>
        <end position="453"/>
    </location>
</feature>
<feature type="compositionally biased region" description="Low complexity" evidence="1">
    <location>
        <begin position="531"/>
        <end position="545"/>
    </location>
</feature>
<evidence type="ECO:0000313" key="2">
    <source>
        <dbReference type="EMBL" id="KAF2115671.1"/>
    </source>
</evidence>
<feature type="compositionally biased region" description="Polar residues" evidence="1">
    <location>
        <begin position="516"/>
        <end position="525"/>
    </location>
</feature>
<feature type="region of interest" description="Disordered" evidence="1">
    <location>
        <begin position="1"/>
        <end position="75"/>
    </location>
</feature>
<dbReference type="OrthoDB" id="5404004at2759"/>
<feature type="compositionally biased region" description="Polar residues" evidence="1">
    <location>
        <begin position="462"/>
        <end position="472"/>
    </location>
</feature>
<feature type="compositionally biased region" description="Polar residues" evidence="1">
    <location>
        <begin position="375"/>
        <end position="397"/>
    </location>
</feature>